<reference evidence="1 2" key="1">
    <citation type="submission" date="2023-06" db="EMBL/GenBank/DDBJ databases">
        <title>Acute promotion of culturable opportunistic pathogens and persistent increase of antibiotic resistance following antibiotic exposure in mouse gut microbiota.</title>
        <authorList>
            <person name="Li L."/>
            <person name="Wang B."/>
            <person name="Sun Y."/>
            <person name="Wang M."/>
            <person name="Xu H."/>
        </authorList>
    </citation>
    <scope>NUCLEOTIDE SEQUENCE [LARGE SCALE GENOMIC DNA]</scope>
    <source>
        <strain evidence="1 2">CRI2_2</strain>
    </source>
</reference>
<name>A0ABD4ZSU0_ENTGA</name>
<accession>A0ABD4ZSU0</accession>
<organism evidence="1 2">
    <name type="scientific">Enterococcus gallinarum</name>
    <dbReference type="NCBI Taxonomy" id="1353"/>
    <lineage>
        <taxon>Bacteria</taxon>
        <taxon>Bacillati</taxon>
        <taxon>Bacillota</taxon>
        <taxon>Bacilli</taxon>
        <taxon>Lactobacillales</taxon>
        <taxon>Enterococcaceae</taxon>
        <taxon>Enterococcus</taxon>
    </lineage>
</organism>
<evidence type="ECO:0000313" key="1">
    <source>
        <dbReference type="EMBL" id="MDL4935807.1"/>
    </source>
</evidence>
<evidence type="ECO:0000313" key="2">
    <source>
        <dbReference type="Proteomes" id="UP001241571"/>
    </source>
</evidence>
<proteinExistence type="predicted"/>
<dbReference type="Proteomes" id="UP001241571">
    <property type="component" value="Unassembled WGS sequence"/>
</dbReference>
<dbReference type="AlphaFoldDB" id="A0ABD4ZSU0"/>
<dbReference type="EMBL" id="JASUBT010000005">
    <property type="protein sequence ID" value="MDL4935807.1"/>
    <property type="molecule type" value="Genomic_DNA"/>
</dbReference>
<comment type="caution">
    <text evidence="1">The sequence shown here is derived from an EMBL/GenBank/DDBJ whole genome shotgun (WGS) entry which is preliminary data.</text>
</comment>
<gene>
    <name evidence="1" type="ORF">QRX88_08785</name>
</gene>
<dbReference type="RefSeq" id="WP_285905964.1">
    <property type="nucleotide sequence ID" value="NZ_JASUBC010000002.1"/>
</dbReference>
<sequence>MKSLAMYTISCNHGEYADGLFATKEEANRAMLQALQDHEGWELFELQEIADSEGVALSEVHGYIDSGCNVIEIGIQLQKSDMEFTISSGGMSHTVHTAGEALALLQRYSSSKEQ</sequence>
<protein>
    <submittedName>
        <fullName evidence="1">Uncharacterized protein</fullName>
    </submittedName>
</protein>